<organism evidence="1">
    <name type="scientific">marine metagenome</name>
    <dbReference type="NCBI Taxonomy" id="408172"/>
    <lineage>
        <taxon>unclassified sequences</taxon>
        <taxon>metagenomes</taxon>
        <taxon>ecological metagenomes</taxon>
    </lineage>
</organism>
<reference evidence="1" key="1">
    <citation type="submission" date="2018-05" db="EMBL/GenBank/DDBJ databases">
        <authorList>
            <person name="Lanie J.A."/>
            <person name="Ng W.-L."/>
            <person name="Kazmierczak K.M."/>
            <person name="Andrzejewski T.M."/>
            <person name="Davidsen T.M."/>
            <person name="Wayne K.J."/>
            <person name="Tettelin H."/>
            <person name="Glass J.I."/>
            <person name="Rusch D."/>
            <person name="Podicherti R."/>
            <person name="Tsui H.-C.T."/>
            <person name="Winkler M.E."/>
        </authorList>
    </citation>
    <scope>NUCLEOTIDE SEQUENCE</scope>
</reference>
<accession>A0A382GYU3</accession>
<gene>
    <name evidence="1" type="ORF">METZ01_LOCUS232978</name>
</gene>
<name>A0A382GYU3_9ZZZZ</name>
<protein>
    <submittedName>
        <fullName evidence="1">Uncharacterized protein</fullName>
    </submittedName>
</protein>
<dbReference type="EMBL" id="UINC01058168">
    <property type="protein sequence ID" value="SVB80124.1"/>
    <property type="molecule type" value="Genomic_DNA"/>
</dbReference>
<sequence>MQAGYSLTLFSDYDNYPLSLPNFFSKTFGTVAQSVEQRTENPRVGSSILSRPTFLNT</sequence>
<proteinExistence type="predicted"/>
<dbReference type="AlphaFoldDB" id="A0A382GYU3"/>
<dbReference type="AntiFam" id="ANF00010">
    <property type="entry name" value="tRNA translation"/>
</dbReference>
<evidence type="ECO:0000313" key="1">
    <source>
        <dbReference type="EMBL" id="SVB80124.1"/>
    </source>
</evidence>